<sequence>MGRLVGPALRYQKVLTIFRVLPFLSQHRKSELALRWPGRTALASASQACLSQEGYPRPA</sequence>
<protein>
    <submittedName>
        <fullName evidence="1">Uncharacterized protein</fullName>
    </submittedName>
</protein>
<evidence type="ECO:0000313" key="2">
    <source>
        <dbReference type="Proteomes" id="UP001486808"/>
    </source>
</evidence>
<gene>
    <name evidence="1" type="ORF">NBRC116187_24600</name>
</gene>
<keyword evidence="2" id="KW-1185">Reference proteome</keyword>
<dbReference type="EMBL" id="BAABWD010000002">
    <property type="protein sequence ID" value="GAA6132100.1"/>
    <property type="molecule type" value="Genomic_DNA"/>
</dbReference>
<proteinExistence type="predicted"/>
<name>A0ABP9ZRK0_9GAMM</name>
<accession>A0ABP9ZRK0</accession>
<evidence type="ECO:0000313" key="1">
    <source>
        <dbReference type="EMBL" id="GAA6132100.1"/>
    </source>
</evidence>
<dbReference type="Proteomes" id="UP001486808">
    <property type="component" value="Unassembled WGS sequence"/>
</dbReference>
<comment type="caution">
    <text evidence="1">The sequence shown here is derived from an EMBL/GenBank/DDBJ whole genome shotgun (WGS) entry which is preliminary data.</text>
</comment>
<reference evidence="1 2" key="1">
    <citation type="submission" date="2024-04" db="EMBL/GenBank/DDBJ databases">
        <title>Draft genome sequence of Halopseudomonas sabulinigri NBRC 116187.</title>
        <authorList>
            <person name="Miyakawa T."/>
            <person name="Kusuya Y."/>
            <person name="Miura T."/>
        </authorList>
    </citation>
    <scope>NUCLEOTIDE SEQUENCE [LARGE SCALE GENOMIC DNA]</scope>
    <source>
        <strain evidence="1 2">4NH20-0042</strain>
    </source>
</reference>
<organism evidence="1 2">
    <name type="scientific">Halopseudomonas sabulinigri</name>
    <dbReference type="NCBI Taxonomy" id="472181"/>
    <lineage>
        <taxon>Bacteria</taxon>
        <taxon>Pseudomonadati</taxon>
        <taxon>Pseudomonadota</taxon>
        <taxon>Gammaproteobacteria</taxon>
        <taxon>Pseudomonadales</taxon>
        <taxon>Pseudomonadaceae</taxon>
        <taxon>Halopseudomonas</taxon>
    </lineage>
</organism>